<protein>
    <submittedName>
        <fullName evidence="1">Uncharacterized protein</fullName>
    </submittedName>
</protein>
<name>A0A2A3M685_PSEDL</name>
<gene>
    <name evidence="1" type="ORF">CMV24_10895</name>
</gene>
<evidence type="ECO:0000313" key="2">
    <source>
        <dbReference type="Proteomes" id="UP000218102"/>
    </source>
</evidence>
<dbReference type="AlphaFoldDB" id="A0A2A3M685"/>
<dbReference type="Proteomes" id="UP000218102">
    <property type="component" value="Unassembled WGS sequence"/>
</dbReference>
<dbReference type="EMBL" id="NTME01000008">
    <property type="protein sequence ID" value="PBJ95566.1"/>
    <property type="molecule type" value="Genomic_DNA"/>
</dbReference>
<proteinExistence type="predicted"/>
<reference evidence="1 2" key="1">
    <citation type="submission" date="2017-09" db="EMBL/GenBank/DDBJ databases">
        <authorList>
            <person name="Ehlers B."/>
            <person name="Leendertz F.H."/>
        </authorList>
    </citation>
    <scope>NUCLEOTIDE SEQUENCE [LARGE SCALE GENOMIC DNA]</scope>
    <source>
        <strain evidence="1 2">DJ-1</strain>
    </source>
</reference>
<comment type="caution">
    <text evidence="1">The sequence shown here is derived from an EMBL/GenBank/DDBJ whole genome shotgun (WGS) entry which is preliminary data.</text>
</comment>
<evidence type="ECO:0000313" key="1">
    <source>
        <dbReference type="EMBL" id="PBJ95566.1"/>
    </source>
</evidence>
<sequence>MRLATILWERACPRRGPRRRWKCLINSRQFFKLRIFFTPAGSSVVGAPGVGCLFAGVLPKFAGVLEPTLGWILARGIMYVRGAM</sequence>
<organism evidence="1 2">
    <name type="scientific">Pseudomonas plecoglossicida</name>
    <dbReference type="NCBI Taxonomy" id="70775"/>
    <lineage>
        <taxon>Bacteria</taxon>
        <taxon>Pseudomonadati</taxon>
        <taxon>Pseudomonadota</taxon>
        <taxon>Gammaproteobacteria</taxon>
        <taxon>Pseudomonadales</taxon>
        <taxon>Pseudomonadaceae</taxon>
        <taxon>Pseudomonas</taxon>
    </lineage>
</organism>
<accession>A0A2A3M685</accession>